<reference evidence="2" key="1">
    <citation type="journal article" date="2020" name="Nature">
        <title>Giant virus diversity and host interactions through global metagenomics.</title>
        <authorList>
            <person name="Schulz F."/>
            <person name="Roux S."/>
            <person name="Paez-Espino D."/>
            <person name="Jungbluth S."/>
            <person name="Walsh D.A."/>
            <person name="Denef V.J."/>
            <person name="McMahon K.D."/>
            <person name="Konstantinidis K.T."/>
            <person name="Eloe-Fadrosh E.A."/>
            <person name="Kyrpides N.C."/>
            <person name="Woyke T."/>
        </authorList>
    </citation>
    <scope>NUCLEOTIDE SEQUENCE</scope>
    <source>
        <strain evidence="2">GVMAG-M-3300027963-41</strain>
    </source>
</reference>
<sequence length="189" mass="20750">MVNRKVKRSVSRKTRRSTYRKKNSKANRRGLAFASRKLRRTRRTRRQAKRSRRQRGGDYLESLGRPFFASVYPTVLQDTYASWTGAQPNNYPAPLEPENSKLAEHSWKYINQGTPISPDVITKINSGFTMIAQPGAYSNTPLTADGTGVSSGTATAPGSAGSGNPLLAGVPQTSIATQMQIGREATQSF</sequence>
<feature type="region of interest" description="Disordered" evidence="1">
    <location>
        <begin position="1"/>
        <end position="58"/>
    </location>
</feature>
<feature type="compositionally biased region" description="Basic residues" evidence="1">
    <location>
        <begin position="36"/>
        <end position="54"/>
    </location>
</feature>
<evidence type="ECO:0000313" key="2">
    <source>
        <dbReference type="EMBL" id="QHU31813.1"/>
    </source>
</evidence>
<accession>A0A6C0LMM9</accession>
<dbReference type="AlphaFoldDB" id="A0A6C0LMM9"/>
<evidence type="ECO:0000256" key="1">
    <source>
        <dbReference type="SAM" id="MobiDB-lite"/>
    </source>
</evidence>
<protein>
    <submittedName>
        <fullName evidence="2">Uncharacterized protein</fullName>
    </submittedName>
</protein>
<feature type="compositionally biased region" description="Basic residues" evidence="1">
    <location>
        <begin position="1"/>
        <end position="28"/>
    </location>
</feature>
<organism evidence="2">
    <name type="scientific">viral metagenome</name>
    <dbReference type="NCBI Taxonomy" id="1070528"/>
    <lineage>
        <taxon>unclassified sequences</taxon>
        <taxon>metagenomes</taxon>
        <taxon>organismal metagenomes</taxon>
    </lineage>
</organism>
<feature type="region of interest" description="Disordered" evidence="1">
    <location>
        <begin position="143"/>
        <end position="169"/>
    </location>
</feature>
<feature type="compositionally biased region" description="Low complexity" evidence="1">
    <location>
        <begin position="143"/>
        <end position="163"/>
    </location>
</feature>
<dbReference type="EMBL" id="MN740533">
    <property type="protein sequence ID" value="QHU31813.1"/>
    <property type="molecule type" value="Genomic_DNA"/>
</dbReference>
<proteinExistence type="predicted"/>
<name>A0A6C0LMM9_9ZZZZ</name>